<dbReference type="OrthoDB" id="2461at2759"/>
<evidence type="ECO:0000256" key="5">
    <source>
        <dbReference type="ARBA" id="ARBA00023242"/>
    </source>
</evidence>
<evidence type="ECO:0000256" key="6">
    <source>
        <dbReference type="HAMAP-Rule" id="MF_03119"/>
    </source>
</evidence>
<dbReference type="InterPro" id="IPR005251">
    <property type="entry name" value="IF-M1Pi"/>
</dbReference>
<evidence type="ECO:0000256" key="1">
    <source>
        <dbReference type="ARBA" id="ARBA00022490"/>
    </source>
</evidence>
<evidence type="ECO:0000313" key="7">
    <source>
        <dbReference type="EnsemblMetazoa" id="CLYHEMP005924.2"/>
    </source>
</evidence>
<accession>A0A7M5VB32</accession>
<sequence length="353" mass="38800">MTLQPIKYNDGKLSIIDQLLLPQKLVYMEINSVEEGWRAIKDMNTRGAPAIAVVGALSLAVELHQKSLQSKQELQEFVSKSMDYLVTARPTAVNIGRAAIDIKRECQRLIGDDITTCQLKERVIKFIEGMLAKDESDNIALGDHGAKHIIENVKEDIVVLTHCNAGALATVAYGTAVGVIRSLNNFGKLKHAFCTETRAYNQGARLTAYELVHEKIPSTLIIDSAVSIALSRKQITAIVTGADRVAMNGDTANKIGTYQIAISAKHHGVPFYIAAPTTTIDVNMENGDQIAIEERKHEEITHFQGERVAADIECWNPAFDVTPADLITGGIITEYGVFKSTELKEKFKELNLI</sequence>
<keyword evidence="8" id="KW-1185">Reference proteome</keyword>
<dbReference type="Proteomes" id="UP000594262">
    <property type="component" value="Unplaced"/>
</dbReference>
<name>A0A7M5VB32_9CNID</name>
<keyword evidence="3 6" id="KW-0486">Methionine biosynthesis</keyword>
<protein>
    <recommendedName>
        <fullName evidence="6">Methylthioribose-1-phosphate isomerase</fullName>
        <shortName evidence="6">M1Pi</shortName>
        <shortName evidence="6">MTR-1-P isomerase</shortName>
        <ecNumber evidence="6">5.3.1.23</ecNumber>
    </recommendedName>
    <alternativeName>
        <fullName evidence="6">S-methyl-5-thioribose-1-phosphate isomerase</fullName>
    </alternativeName>
    <alternativeName>
        <fullName evidence="6">Translation initiation factor eIF-2B subunit alpha/beta/delta-like protein</fullName>
    </alternativeName>
</protein>
<dbReference type="NCBIfam" id="TIGR00524">
    <property type="entry name" value="eIF-2B_rel"/>
    <property type="match status" value="1"/>
</dbReference>
<dbReference type="NCBIfam" id="TIGR00512">
    <property type="entry name" value="salvage_mtnA"/>
    <property type="match status" value="1"/>
</dbReference>
<dbReference type="FunFam" id="1.20.120.420:FF:000003">
    <property type="entry name" value="Methylthioribose-1-phosphate isomerase"/>
    <property type="match status" value="1"/>
</dbReference>
<dbReference type="NCBIfam" id="NF004326">
    <property type="entry name" value="PRK05720.1"/>
    <property type="match status" value="1"/>
</dbReference>
<feature type="active site" description="Proton donor" evidence="6">
    <location>
        <position position="243"/>
    </location>
</feature>
<dbReference type="InterPro" id="IPR037171">
    <property type="entry name" value="NagB/RpiA_transferase-like"/>
</dbReference>
<proteinExistence type="inferred from homology"/>
<keyword evidence="4 6" id="KW-0413">Isomerase</keyword>
<dbReference type="GO" id="GO:0019509">
    <property type="term" value="P:L-methionine salvage from methylthioadenosine"/>
    <property type="evidence" value="ECO:0007669"/>
    <property type="project" value="UniProtKB-UniRule"/>
</dbReference>
<dbReference type="PANTHER" id="PTHR43475:SF1">
    <property type="entry name" value="METHYLTHIORIBOSE-1-PHOSPHATE ISOMERASE"/>
    <property type="match status" value="1"/>
</dbReference>
<dbReference type="InterPro" id="IPR011559">
    <property type="entry name" value="Initiation_fac_2B_a/b/d"/>
</dbReference>
<dbReference type="PANTHER" id="PTHR43475">
    <property type="entry name" value="METHYLTHIORIBOSE-1-PHOSPHATE ISOMERASE"/>
    <property type="match status" value="1"/>
</dbReference>
<dbReference type="InterPro" id="IPR042529">
    <property type="entry name" value="IF_2B-like_C"/>
</dbReference>
<dbReference type="GO" id="GO:0046523">
    <property type="term" value="F:S-methyl-5-thioribose-1-phosphate isomerase activity"/>
    <property type="evidence" value="ECO:0007669"/>
    <property type="project" value="UniProtKB-UniRule"/>
</dbReference>
<evidence type="ECO:0000313" key="8">
    <source>
        <dbReference type="Proteomes" id="UP000594262"/>
    </source>
</evidence>
<dbReference type="GO" id="GO:0005634">
    <property type="term" value="C:nucleus"/>
    <property type="evidence" value="ECO:0007669"/>
    <property type="project" value="UniProtKB-SubCell"/>
</dbReference>
<comment type="pathway">
    <text evidence="6">Amino-acid biosynthesis; L-methionine biosynthesis via salvage pathway; L-methionine from S-methyl-5-thio-alpha-D-ribose 1-phosphate: step 1/6.</text>
</comment>
<dbReference type="Pfam" id="PF01008">
    <property type="entry name" value="IF-2B"/>
    <property type="match status" value="1"/>
</dbReference>
<dbReference type="Gene3D" id="1.20.120.420">
    <property type="entry name" value="translation initiation factor eif-2b, domain 1"/>
    <property type="match status" value="1"/>
</dbReference>
<dbReference type="InterPro" id="IPR027363">
    <property type="entry name" value="M1Pi_N"/>
</dbReference>
<feature type="site" description="Transition state stabilizer" evidence="6">
    <location>
        <position position="163"/>
    </location>
</feature>
<dbReference type="EnsemblMetazoa" id="CLYHEMT005924.2">
    <property type="protein sequence ID" value="CLYHEMP005924.2"/>
    <property type="gene ID" value="CLYHEMG005924"/>
</dbReference>
<evidence type="ECO:0000256" key="4">
    <source>
        <dbReference type="ARBA" id="ARBA00023235"/>
    </source>
</evidence>
<reference evidence="7" key="1">
    <citation type="submission" date="2021-01" db="UniProtKB">
        <authorList>
            <consortium name="EnsemblMetazoa"/>
        </authorList>
    </citation>
    <scope>IDENTIFICATION</scope>
</reference>
<evidence type="ECO:0000256" key="2">
    <source>
        <dbReference type="ARBA" id="ARBA00022605"/>
    </source>
</evidence>
<dbReference type="GeneID" id="136822828"/>
<dbReference type="InterPro" id="IPR000649">
    <property type="entry name" value="IF-2B-related"/>
</dbReference>
<comment type="similarity">
    <text evidence="6">Belongs to the eIF-2B alpha/beta/delta subunits family. MtnA subfamily.</text>
</comment>
<keyword evidence="2 6" id="KW-0028">Amino-acid biosynthesis</keyword>
<comment type="subcellular location">
    <subcellularLocation>
        <location evidence="6">Cytoplasm</location>
    </subcellularLocation>
    <subcellularLocation>
        <location evidence="6">Nucleus</location>
    </subcellularLocation>
</comment>
<comment type="function">
    <text evidence="6">Catalyzes the interconversion of methylthioribose-1-phosphate (MTR-1-P) into methylthioribulose-1-phosphate (MTRu-1-P).</text>
</comment>
<keyword evidence="1 6" id="KW-0963">Cytoplasm</keyword>
<dbReference type="EC" id="5.3.1.23" evidence="6"/>
<dbReference type="HAMAP" id="MF_01678">
    <property type="entry name" value="Salvage_MtnA"/>
    <property type="match status" value="1"/>
</dbReference>
<evidence type="ECO:0000256" key="3">
    <source>
        <dbReference type="ARBA" id="ARBA00023167"/>
    </source>
</evidence>
<organism evidence="7 8">
    <name type="scientific">Clytia hemisphaerica</name>
    <dbReference type="NCBI Taxonomy" id="252671"/>
    <lineage>
        <taxon>Eukaryota</taxon>
        <taxon>Metazoa</taxon>
        <taxon>Cnidaria</taxon>
        <taxon>Hydrozoa</taxon>
        <taxon>Hydroidolina</taxon>
        <taxon>Leptothecata</taxon>
        <taxon>Obeliida</taxon>
        <taxon>Clytiidae</taxon>
        <taxon>Clytia</taxon>
    </lineage>
</organism>
<comment type="catalytic activity">
    <reaction evidence="6">
        <text>5-(methylsulfanyl)-alpha-D-ribose 1-phosphate = 5-(methylsulfanyl)-D-ribulose 1-phosphate</text>
        <dbReference type="Rhea" id="RHEA:19989"/>
        <dbReference type="ChEBI" id="CHEBI:58533"/>
        <dbReference type="ChEBI" id="CHEBI:58548"/>
        <dbReference type="EC" id="5.3.1.23"/>
    </reaction>
</comment>
<dbReference type="AlphaFoldDB" id="A0A7M5VB32"/>
<dbReference type="Gene3D" id="3.40.50.10470">
    <property type="entry name" value="Translation initiation factor eif-2b, domain 2"/>
    <property type="match status" value="1"/>
</dbReference>
<dbReference type="SUPFAM" id="SSF100950">
    <property type="entry name" value="NagB/RpiA/CoA transferase-like"/>
    <property type="match status" value="1"/>
</dbReference>
<dbReference type="FunFam" id="3.40.50.10470:FF:000003">
    <property type="entry name" value="Methylthioribose-1-phosphate isomerase"/>
    <property type="match status" value="1"/>
</dbReference>
<keyword evidence="5 6" id="KW-0539">Nucleus</keyword>
<dbReference type="UniPathway" id="UPA00904">
    <property type="reaction ID" value="UER00874"/>
</dbReference>
<dbReference type="GO" id="GO:0005737">
    <property type="term" value="C:cytoplasm"/>
    <property type="evidence" value="ECO:0007669"/>
    <property type="project" value="UniProtKB-SubCell"/>
</dbReference>
<dbReference type="RefSeq" id="XP_066935240.1">
    <property type="nucleotide sequence ID" value="XM_067079139.1"/>
</dbReference>